<keyword evidence="1 3" id="KW-0808">Transferase</keyword>
<sequence length="392" mass="45182">MRIGYVWDSYALQRNIIGIIKDVEYKKVFDIYKGLSYLAYIPKRLNMPKSEELFADVKFKYNDLNLNKVDLLHFFNNISYGNTPWISTFETFLPRNSVLLNHQENGIIENNKKIENALAAISAPSCKKIIALSESTAQLERSLLEHYPQYKKAVLKKMEVVHPPQPLFVESFESKPVSIEDPIKFILVGSDFFRKGGLEVLLVFEELVNKKKLPFELTIVSSMGTGDYASGAGKKELNKALEIINKNKEWIHLYSNLPNQQVIELMIQHHIGLLPTWADTYGYTVLELQASGCPVITTDVRALPEINKESHGWLIRVPKNEYLEALYTINEERLSLSNAIIDQLMRILVEIENNRSIIEEKSNKAIDYIRMHHSEENYAKKMKKIYIDALNE</sequence>
<dbReference type="EMBL" id="VBTE01000035">
    <property type="protein sequence ID" value="TLQ06263.1"/>
    <property type="molecule type" value="Genomic_DNA"/>
</dbReference>
<comment type="caution">
    <text evidence="3">The sequence shown here is derived from an EMBL/GenBank/DDBJ whole genome shotgun (WGS) entry which is preliminary data.</text>
</comment>
<evidence type="ECO:0000256" key="1">
    <source>
        <dbReference type="ARBA" id="ARBA00022679"/>
    </source>
</evidence>
<protein>
    <submittedName>
        <fullName evidence="3">Glycosyltransferase family 4 protein</fullName>
    </submittedName>
</protein>
<name>A0A5R9C0S8_9LACT</name>
<dbReference type="CDD" id="cd03801">
    <property type="entry name" value="GT4_PimA-like"/>
    <property type="match status" value="1"/>
</dbReference>
<gene>
    <name evidence="3" type="ORF">FEZ48_10495</name>
</gene>
<organism evidence="3 4">
    <name type="scientific">Marinilactibacillus psychrotolerans</name>
    <dbReference type="NCBI Taxonomy" id="191770"/>
    <lineage>
        <taxon>Bacteria</taxon>
        <taxon>Bacillati</taxon>
        <taxon>Bacillota</taxon>
        <taxon>Bacilli</taxon>
        <taxon>Lactobacillales</taxon>
        <taxon>Carnobacteriaceae</taxon>
        <taxon>Marinilactibacillus</taxon>
    </lineage>
</organism>
<dbReference type="AlphaFoldDB" id="A0A5R9C0S8"/>
<dbReference type="Pfam" id="PF00534">
    <property type="entry name" value="Glycos_transf_1"/>
    <property type="match status" value="1"/>
</dbReference>
<dbReference type="Proteomes" id="UP000307201">
    <property type="component" value="Unassembled WGS sequence"/>
</dbReference>
<dbReference type="GO" id="GO:0009103">
    <property type="term" value="P:lipopolysaccharide biosynthetic process"/>
    <property type="evidence" value="ECO:0007669"/>
    <property type="project" value="TreeGrafter"/>
</dbReference>
<proteinExistence type="predicted"/>
<feature type="domain" description="Glycosyl transferase family 1" evidence="2">
    <location>
        <begin position="175"/>
        <end position="321"/>
    </location>
</feature>
<evidence type="ECO:0000313" key="3">
    <source>
        <dbReference type="EMBL" id="TLQ06263.1"/>
    </source>
</evidence>
<dbReference type="GO" id="GO:0016757">
    <property type="term" value="F:glycosyltransferase activity"/>
    <property type="evidence" value="ECO:0007669"/>
    <property type="project" value="InterPro"/>
</dbReference>
<reference evidence="3 4" key="1">
    <citation type="submission" date="2019-05" db="EMBL/GenBank/DDBJ databases">
        <title>The metagenome of a microbial culture collection derived from dairy environment covers the genomic content of the human microbiome.</title>
        <authorList>
            <person name="Roder T."/>
            <person name="Wuthrich D."/>
            <person name="Sattari Z."/>
            <person name="Von Ah U."/>
            <person name="Bar C."/>
            <person name="Ronchi F."/>
            <person name="Macpherson A.J."/>
            <person name="Ganal-Vonarburg S.C."/>
            <person name="Bruggmann R."/>
            <person name="Vergeres G."/>
        </authorList>
    </citation>
    <scope>NUCLEOTIDE SEQUENCE [LARGE SCALE GENOMIC DNA]</scope>
    <source>
        <strain evidence="3 4">FAM 24235</strain>
    </source>
</reference>
<dbReference type="InterPro" id="IPR001296">
    <property type="entry name" value="Glyco_trans_1"/>
</dbReference>
<evidence type="ECO:0000313" key="4">
    <source>
        <dbReference type="Proteomes" id="UP000307201"/>
    </source>
</evidence>
<dbReference type="PANTHER" id="PTHR46401">
    <property type="entry name" value="GLYCOSYLTRANSFERASE WBBK-RELATED"/>
    <property type="match status" value="1"/>
</dbReference>
<dbReference type="PANTHER" id="PTHR46401:SF2">
    <property type="entry name" value="GLYCOSYLTRANSFERASE WBBK-RELATED"/>
    <property type="match status" value="1"/>
</dbReference>
<dbReference type="OrthoDB" id="9804196at2"/>
<accession>A0A5R9C0S8</accession>
<dbReference type="Gene3D" id="3.40.50.2000">
    <property type="entry name" value="Glycogen Phosphorylase B"/>
    <property type="match status" value="1"/>
</dbReference>
<evidence type="ECO:0000259" key="2">
    <source>
        <dbReference type="Pfam" id="PF00534"/>
    </source>
</evidence>
<dbReference type="SUPFAM" id="SSF53756">
    <property type="entry name" value="UDP-Glycosyltransferase/glycogen phosphorylase"/>
    <property type="match status" value="1"/>
</dbReference>